<dbReference type="CDD" id="cd16894">
    <property type="entry name" value="MltD-like"/>
    <property type="match status" value="1"/>
</dbReference>
<dbReference type="PROSITE" id="PS51257">
    <property type="entry name" value="PROKAR_LIPOPROTEIN"/>
    <property type="match status" value="1"/>
</dbReference>
<dbReference type="SUPFAM" id="SSF53955">
    <property type="entry name" value="Lysozyme-like"/>
    <property type="match status" value="1"/>
</dbReference>
<organism evidence="2">
    <name type="scientific">hydrothermal vent metagenome</name>
    <dbReference type="NCBI Taxonomy" id="652676"/>
    <lineage>
        <taxon>unclassified sequences</taxon>
        <taxon>metagenomes</taxon>
        <taxon>ecological metagenomes</taxon>
    </lineage>
</organism>
<feature type="domain" description="LysM" evidence="1">
    <location>
        <begin position="369"/>
        <end position="412"/>
    </location>
</feature>
<dbReference type="GO" id="GO:0008932">
    <property type="term" value="F:lytic endotransglycosylase activity"/>
    <property type="evidence" value="ECO:0007669"/>
    <property type="project" value="TreeGrafter"/>
</dbReference>
<dbReference type="PANTHER" id="PTHR33734:SF22">
    <property type="entry name" value="MEMBRANE-BOUND LYTIC MUREIN TRANSGLYCOSYLASE D"/>
    <property type="match status" value="1"/>
</dbReference>
<reference evidence="2" key="1">
    <citation type="submission" date="2018-06" db="EMBL/GenBank/DDBJ databases">
        <authorList>
            <person name="Zhirakovskaya E."/>
        </authorList>
    </citation>
    <scope>NUCLEOTIDE SEQUENCE</scope>
</reference>
<dbReference type="SUPFAM" id="SSF54106">
    <property type="entry name" value="LysM domain"/>
    <property type="match status" value="3"/>
</dbReference>
<dbReference type="Pfam" id="PF01464">
    <property type="entry name" value="SLT"/>
    <property type="match status" value="1"/>
</dbReference>
<dbReference type="EMBL" id="UOFG01000047">
    <property type="protein sequence ID" value="VAW58758.1"/>
    <property type="molecule type" value="Genomic_DNA"/>
</dbReference>
<dbReference type="Pfam" id="PF01476">
    <property type="entry name" value="LysM"/>
    <property type="match status" value="3"/>
</dbReference>
<dbReference type="Gene3D" id="3.10.350.10">
    <property type="entry name" value="LysM domain"/>
    <property type="match status" value="3"/>
</dbReference>
<name>A0A3B0WRV0_9ZZZZ</name>
<feature type="domain" description="LysM" evidence="1">
    <location>
        <begin position="516"/>
        <end position="559"/>
    </location>
</feature>
<feature type="domain" description="LysM" evidence="1">
    <location>
        <begin position="443"/>
        <end position="487"/>
    </location>
</feature>
<dbReference type="InterPro" id="IPR008258">
    <property type="entry name" value="Transglycosylase_SLT_dom_1"/>
</dbReference>
<evidence type="ECO:0000313" key="2">
    <source>
        <dbReference type="EMBL" id="VAW58758.1"/>
    </source>
</evidence>
<proteinExistence type="predicted"/>
<sequence>MIFKKNFPYRHIFHKARTGRITLAAIFLGIALSACVPEPATRFDQPRKLSTQEITAAHQAELATQAAAAALAEAAAEKKLFAINLDDYTEAPMPDVWTRVRSGFKIEDNLDNSRLLAELHWYTKHQEYLDRVVERATPFLHYVTNETEKRNLPAELVLLPIVESAYQTFAYSHGRASGIWQFIPSTGKMYGLKQNWWYDGRRDVYASTQAALTYLQSLSREFNGNWLHALAAYNSGSGTVRRAIRKNRKRGRPTDFWHLDLPKETRAYVPKLLALKRIIDRPELYNVTINCVEDIPHFESIDTGSQIDLAMAAEMAEIELDKLYGLNPAFNHWATPPYGPHRLLIPVDAVSVFTENLAQLPKSERVKWKRHKIKQGQTLSHIAERYLVSVKSLKQINNLRSHNIRAGKYLVIPVSSRKLSDYNLTAYQRKKTLQNIRRKGHKVTHIVQSGDNFWDLSRKYKVKSHSIARWNGMAIKDPLRTGQKLVIWTRKHSTKSSRNRSTVQAPASRNGIIQSISYKVRNGDSLYLISQKFNVAIGDLKRWNRFNSKYLQPGQVIKLYVDVTRQAGEG</sequence>
<evidence type="ECO:0000259" key="1">
    <source>
        <dbReference type="PROSITE" id="PS51782"/>
    </source>
</evidence>
<gene>
    <name evidence="2" type="ORF">MNBD_GAMMA11-3257</name>
</gene>
<dbReference type="InterPro" id="IPR036779">
    <property type="entry name" value="LysM_dom_sf"/>
</dbReference>
<dbReference type="PANTHER" id="PTHR33734">
    <property type="entry name" value="LYSM DOMAIN-CONTAINING GPI-ANCHORED PROTEIN 2"/>
    <property type="match status" value="1"/>
</dbReference>
<dbReference type="Gene3D" id="1.10.530.10">
    <property type="match status" value="1"/>
</dbReference>
<dbReference type="SMART" id="SM00257">
    <property type="entry name" value="LysM"/>
    <property type="match status" value="3"/>
</dbReference>
<dbReference type="FunFam" id="1.10.530.10:FF:000004">
    <property type="entry name" value="Membrane-bound lytic murein transglycosylase D"/>
    <property type="match status" value="1"/>
</dbReference>
<dbReference type="AlphaFoldDB" id="A0A3B0WRV0"/>
<dbReference type="PROSITE" id="PS51782">
    <property type="entry name" value="LYSM"/>
    <property type="match status" value="3"/>
</dbReference>
<dbReference type="InterPro" id="IPR018392">
    <property type="entry name" value="LysM"/>
</dbReference>
<accession>A0A3B0WRV0</accession>
<protein>
    <submittedName>
        <fullName evidence="2">Membrane-bound lytic murein transglycosylase D</fullName>
    </submittedName>
</protein>
<dbReference type="CDD" id="cd00118">
    <property type="entry name" value="LysM"/>
    <property type="match status" value="3"/>
</dbReference>
<dbReference type="InterPro" id="IPR023346">
    <property type="entry name" value="Lysozyme-like_dom_sf"/>
</dbReference>